<reference evidence="1 2" key="1">
    <citation type="submission" date="2018-09" db="EMBL/GenBank/DDBJ databases">
        <authorList>
            <person name="Livingstone P.G."/>
            <person name="Whitworth D.E."/>
        </authorList>
    </citation>
    <scope>NUCLEOTIDE SEQUENCE [LARGE SCALE GENOMIC DNA]</scope>
    <source>
        <strain evidence="1 2">CA031B</strain>
    </source>
</reference>
<keyword evidence="2" id="KW-1185">Reference proteome</keyword>
<evidence type="ECO:0000313" key="1">
    <source>
        <dbReference type="EMBL" id="RKH98344.1"/>
    </source>
</evidence>
<comment type="caution">
    <text evidence="1">The sequence shown here is derived from an EMBL/GenBank/DDBJ whole genome shotgun (WGS) entry which is preliminary data.</text>
</comment>
<name>A0ABX9QAG2_9BACT</name>
<evidence type="ECO:0000313" key="2">
    <source>
        <dbReference type="Proteomes" id="UP000278907"/>
    </source>
</evidence>
<protein>
    <submittedName>
        <fullName evidence="1">Uncharacterized protein</fullName>
    </submittedName>
</protein>
<gene>
    <name evidence="1" type="ORF">D7Y13_28955</name>
</gene>
<sequence length="90" mass="9862">MDGDIATAVQLAMDDLLPLDRKPPKNATPVELCLFRRDIYQVAVERLPDGIILVGIYAHTEICDPNDTATDAGGLYAVDVRRGLIVAQQR</sequence>
<organism evidence="1 2">
    <name type="scientific">Corallococcus praedator</name>
    <dbReference type="NCBI Taxonomy" id="2316724"/>
    <lineage>
        <taxon>Bacteria</taxon>
        <taxon>Pseudomonadati</taxon>
        <taxon>Myxococcota</taxon>
        <taxon>Myxococcia</taxon>
        <taxon>Myxococcales</taxon>
        <taxon>Cystobacterineae</taxon>
        <taxon>Myxococcaceae</taxon>
        <taxon>Corallococcus</taxon>
    </lineage>
</organism>
<dbReference type="EMBL" id="RAWI01000283">
    <property type="protein sequence ID" value="RKH98344.1"/>
    <property type="molecule type" value="Genomic_DNA"/>
</dbReference>
<accession>A0ABX9QAG2</accession>
<proteinExistence type="predicted"/>
<dbReference type="Proteomes" id="UP000278907">
    <property type="component" value="Unassembled WGS sequence"/>
</dbReference>